<evidence type="ECO:0000313" key="3">
    <source>
        <dbReference type="Proteomes" id="UP000199420"/>
    </source>
</evidence>
<accession>A0A1H6XJ12</accession>
<dbReference type="SUPFAM" id="SSF51905">
    <property type="entry name" value="FAD/NAD(P)-binding domain"/>
    <property type="match status" value="1"/>
</dbReference>
<dbReference type="PANTHER" id="PTHR43747:SF1">
    <property type="entry name" value="SLR1998 PROTEIN"/>
    <property type="match status" value="1"/>
</dbReference>
<dbReference type="GO" id="GO:0071949">
    <property type="term" value="F:FAD binding"/>
    <property type="evidence" value="ECO:0007669"/>
    <property type="project" value="InterPro"/>
</dbReference>
<dbReference type="Gene3D" id="3.50.50.60">
    <property type="entry name" value="FAD/NAD(P)-binding domain"/>
    <property type="match status" value="1"/>
</dbReference>
<gene>
    <name evidence="2" type="ORF">SAMN04487997_2825</name>
</gene>
<dbReference type="InterPro" id="IPR050816">
    <property type="entry name" value="Flavin-dep_Halogenase_NPB"/>
</dbReference>
<feature type="domain" description="FAD-binding" evidence="1">
    <location>
        <begin position="9"/>
        <end position="202"/>
    </location>
</feature>
<reference evidence="2 3" key="1">
    <citation type="submission" date="2016-10" db="EMBL/GenBank/DDBJ databases">
        <authorList>
            <person name="de Groot N.N."/>
        </authorList>
    </citation>
    <scope>NUCLEOTIDE SEQUENCE [LARGE SCALE GENOMIC DNA]</scope>
    <source>
        <strain evidence="2 3">DSM 26515</strain>
    </source>
</reference>
<dbReference type="Pfam" id="PF01494">
    <property type="entry name" value="FAD_binding_3"/>
    <property type="match status" value="1"/>
</dbReference>
<dbReference type="AlphaFoldDB" id="A0A1H6XJ12"/>
<name>A0A1H6XJ12_9GAMM</name>
<proteinExistence type="predicted"/>
<dbReference type="RefSeq" id="WP_091338163.1">
    <property type="nucleotide sequence ID" value="NZ_FNYC01000005.1"/>
</dbReference>
<evidence type="ECO:0000259" key="1">
    <source>
        <dbReference type="Pfam" id="PF01494"/>
    </source>
</evidence>
<dbReference type="Proteomes" id="UP000199420">
    <property type="component" value="Unassembled WGS sequence"/>
</dbReference>
<organism evidence="2 3">
    <name type="scientific">Frateuria terrea</name>
    <dbReference type="NCBI Taxonomy" id="529704"/>
    <lineage>
        <taxon>Bacteria</taxon>
        <taxon>Pseudomonadati</taxon>
        <taxon>Pseudomonadota</taxon>
        <taxon>Gammaproteobacteria</taxon>
        <taxon>Lysobacterales</taxon>
        <taxon>Rhodanobacteraceae</taxon>
        <taxon>Frateuria</taxon>
    </lineage>
</organism>
<keyword evidence="3" id="KW-1185">Reference proteome</keyword>
<dbReference type="PANTHER" id="PTHR43747">
    <property type="entry name" value="FAD-BINDING PROTEIN"/>
    <property type="match status" value="1"/>
</dbReference>
<dbReference type="STRING" id="529704.SAMN02927913_2802"/>
<protein>
    <submittedName>
        <fullName evidence="2">Dehydrogenase (Flavoprotein)</fullName>
    </submittedName>
</protein>
<dbReference type="OrthoDB" id="103324at2"/>
<dbReference type="InterPro" id="IPR002938">
    <property type="entry name" value="FAD-bd"/>
</dbReference>
<dbReference type="InterPro" id="IPR036188">
    <property type="entry name" value="FAD/NAD-bd_sf"/>
</dbReference>
<evidence type="ECO:0000313" key="2">
    <source>
        <dbReference type="EMBL" id="SEJ24830.1"/>
    </source>
</evidence>
<sequence length="538" mass="60489">MADAHTTHDAVILGGGLAGLCLALQLRREFPELDIVVLERHRHQLPLAAHKVGESTVEIAAHYFEEELGLREHLQQAQLRKFGLRMFFSEGQDRLDQCTELGVSRVLPTPSYQIDRGLFENFLGEEARRRGIDFRDGTTVRGFELGREGELHRVRCNDDAGEHSLACRWLLDASGRAGLLRRRLSLTRDNGHHVNAAWFRLDSRLLLDEWCADNAAWRDRCEPPERWRSTNHLCGEGYWAWLIPLSSGAHSVGIVADEALHPLEGFQDFARARGWLARYQPALSRAVERCADSLLDFHFLRGCSYGCAQVFSADRWALTGEAGLFLDPFYSPGGDFIAIANTYICMLVAHDRAGRPLAPHARFYQRLYFSFYQSTLALYRGQYALFGNALVMPAKVAWDYTYYWGVLCQLFFQKRLGDTVLFAELAPQLAAAQQLNERMQVFFGRWHAASHRRNQAGLLDQCRVPWLVEINRGLRDTLDDAGVRERLKSNLALLHEVAGAIAAMAMRDGVPVEGLPICNGPPPALYEVAAAAGMAPVT</sequence>
<dbReference type="EMBL" id="FNYC01000005">
    <property type="protein sequence ID" value="SEJ24830.1"/>
    <property type="molecule type" value="Genomic_DNA"/>
</dbReference>